<dbReference type="PROSITE" id="PS50293">
    <property type="entry name" value="TPR_REGION"/>
    <property type="match status" value="3"/>
</dbReference>
<dbReference type="PROSITE" id="PS50110">
    <property type="entry name" value="RESPONSE_REGULATORY"/>
    <property type="match status" value="1"/>
</dbReference>
<feature type="domain" description="Response regulatory" evidence="5">
    <location>
        <begin position="7"/>
        <end position="124"/>
    </location>
</feature>
<proteinExistence type="predicted"/>
<dbReference type="SUPFAM" id="SSF52172">
    <property type="entry name" value="CheY-like"/>
    <property type="match status" value="1"/>
</dbReference>
<keyword evidence="1" id="KW-0677">Repeat</keyword>
<dbReference type="Pfam" id="PF13414">
    <property type="entry name" value="TPR_11"/>
    <property type="match status" value="1"/>
</dbReference>
<dbReference type="Pfam" id="PF00515">
    <property type="entry name" value="TPR_1"/>
    <property type="match status" value="1"/>
</dbReference>
<dbReference type="SUPFAM" id="SSF48452">
    <property type="entry name" value="TPR-like"/>
    <property type="match status" value="1"/>
</dbReference>
<dbReference type="InterPro" id="IPR011990">
    <property type="entry name" value="TPR-like_helical_dom_sf"/>
</dbReference>
<sequence>MEDLNGTIILAHSEKTLRQTLRRILRDMGFRTIVEKENGTQAWAHLCTNGGDMIIAGWNMQEMNGLGLLKVARADADFGKIPIILVTRGITKNQVVEAGEAGVSDIVILPLAPKTLQLKLEAIFKSEADPTTRKVEGYYNQGVRYMEQERWQDALGSFQKVLKLHENAEVYYNMGYIKTAQGRYEEAIQYFRRATKINQDFARAYKRMGECYLKLGRKKLAEKSMHHAAEIYMEKQMDDNAEQILQQVLSFNPDTTNVFNSLGIIYRRQGRYQKAIDQYLKALKVNPGDENIYYNLGRIYYETNKYQKAKEVLVKSIELNPSFNEARQMLELIQAETSP</sequence>
<dbReference type="PROSITE" id="PS50005">
    <property type="entry name" value="TPR"/>
    <property type="match status" value="3"/>
</dbReference>
<dbReference type="OrthoDB" id="5469454at2"/>
<dbReference type="InterPro" id="IPR013105">
    <property type="entry name" value="TPR_2"/>
</dbReference>
<feature type="repeat" description="TPR" evidence="4">
    <location>
        <begin position="168"/>
        <end position="201"/>
    </location>
</feature>
<dbReference type="PANTHER" id="PTHR44858:SF1">
    <property type="entry name" value="UDP-N-ACETYLGLUCOSAMINE--PEPTIDE N-ACETYLGLUCOSAMINYLTRANSFERASE SPINDLY-RELATED"/>
    <property type="match status" value="1"/>
</dbReference>
<dbReference type="EMBL" id="AZAC01000056">
    <property type="protein sequence ID" value="KIX11541.1"/>
    <property type="molecule type" value="Genomic_DNA"/>
</dbReference>
<gene>
    <name evidence="6" type="ORF">X474_24005</name>
</gene>
<dbReference type="InParanoid" id="A0A0D2J783"/>
<organism evidence="6 7">
    <name type="scientific">Dethiosulfatarculus sandiegensis</name>
    <dbReference type="NCBI Taxonomy" id="1429043"/>
    <lineage>
        <taxon>Bacteria</taxon>
        <taxon>Pseudomonadati</taxon>
        <taxon>Thermodesulfobacteriota</taxon>
        <taxon>Desulfarculia</taxon>
        <taxon>Desulfarculales</taxon>
        <taxon>Desulfarculaceae</taxon>
        <taxon>Dethiosulfatarculus</taxon>
    </lineage>
</organism>
<evidence type="ECO:0000256" key="2">
    <source>
        <dbReference type="ARBA" id="ARBA00022803"/>
    </source>
</evidence>
<evidence type="ECO:0000313" key="7">
    <source>
        <dbReference type="Proteomes" id="UP000032233"/>
    </source>
</evidence>
<dbReference type="SMART" id="SM00028">
    <property type="entry name" value="TPR"/>
    <property type="match status" value="5"/>
</dbReference>
<dbReference type="STRING" id="1429043.X474_24005"/>
<evidence type="ECO:0000259" key="5">
    <source>
        <dbReference type="PROSITE" id="PS50110"/>
    </source>
</evidence>
<comment type="caution">
    <text evidence="3">Lacks conserved residue(s) required for the propagation of feature annotation.</text>
</comment>
<dbReference type="PANTHER" id="PTHR44858">
    <property type="entry name" value="TETRATRICOPEPTIDE REPEAT PROTEIN 6"/>
    <property type="match status" value="1"/>
</dbReference>
<comment type="caution">
    <text evidence="6">The sequence shown here is derived from an EMBL/GenBank/DDBJ whole genome shotgun (WGS) entry which is preliminary data.</text>
</comment>
<feature type="repeat" description="TPR" evidence="4">
    <location>
        <begin position="290"/>
        <end position="323"/>
    </location>
</feature>
<dbReference type="RefSeq" id="WP_044351931.1">
    <property type="nucleotide sequence ID" value="NZ_AZAC01000056.1"/>
</dbReference>
<dbReference type="Proteomes" id="UP000032233">
    <property type="component" value="Unassembled WGS sequence"/>
</dbReference>
<evidence type="ECO:0000256" key="4">
    <source>
        <dbReference type="PROSITE-ProRule" id="PRU00339"/>
    </source>
</evidence>
<dbReference type="Pfam" id="PF07719">
    <property type="entry name" value="TPR_2"/>
    <property type="match status" value="1"/>
</dbReference>
<evidence type="ECO:0000313" key="6">
    <source>
        <dbReference type="EMBL" id="KIX11541.1"/>
    </source>
</evidence>
<reference evidence="6 7" key="1">
    <citation type="submission" date="2013-11" db="EMBL/GenBank/DDBJ databases">
        <title>Metagenomic analysis of a methanogenic consortium involved in long chain n-alkane degradation.</title>
        <authorList>
            <person name="Davidova I.A."/>
            <person name="Callaghan A.V."/>
            <person name="Wawrik B."/>
            <person name="Pruitt S."/>
            <person name="Marks C."/>
            <person name="Duncan K.E."/>
            <person name="Suflita J.M."/>
        </authorList>
    </citation>
    <scope>NUCLEOTIDE SEQUENCE [LARGE SCALE GENOMIC DNA]</scope>
    <source>
        <strain evidence="6 7">SPR</strain>
    </source>
</reference>
<dbReference type="InterPro" id="IPR011006">
    <property type="entry name" value="CheY-like_superfamily"/>
</dbReference>
<protein>
    <recommendedName>
        <fullName evidence="5">Response regulatory domain-containing protein</fullName>
    </recommendedName>
</protein>
<name>A0A0D2J783_9BACT</name>
<accession>A0A0D2J783</accession>
<dbReference type="Pfam" id="PF13181">
    <property type="entry name" value="TPR_8"/>
    <property type="match status" value="1"/>
</dbReference>
<dbReference type="InterPro" id="IPR001789">
    <property type="entry name" value="Sig_transdc_resp-reg_receiver"/>
</dbReference>
<keyword evidence="2 4" id="KW-0802">TPR repeat</keyword>
<evidence type="ECO:0000256" key="3">
    <source>
        <dbReference type="PROSITE-ProRule" id="PRU00169"/>
    </source>
</evidence>
<dbReference type="InterPro" id="IPR050498">
    <property type="entry name" value="Ycf3"/>
</dbReference>
<dbReference type="Gene3D" id="1.25.40.10">
    <property type="entry name" value="Tetratricopeptide repeat domain"/>
    <property type="match status" value="2"/>
</dbReference>
<dbReference type="Gene3D" id="3.40.50.2300">
    <property type="match status" value="1"/>
</dbReference>
<feature type="repeat" description="TPR" evidence="4">
    <location>
        <begin position="256"/>
        <end position="289"/>
    </location>
</feature>
<keyword evidence="7" id="KW-1185">Reference proteome</keyword>
<dbReference type="Pfam" id="PF00072">
    <property type="entry name" value="Response_reg"/>
    <property type="match status" value="1"/>
</dbReference>
<evidence type="ECO:0000256" key="1">
    <source>
        <dbReference type="ARBA" id="ARBA00022737"/>
    </source>
</evidence>
<dbReference type="GO" id="GO:0000160">
    <property type="term" value="P:phosphorelay signal transduction system"/>
    <property type="evidence" value="ECO:0007669"/>
    <property type="project" value="InterPro"/>
</dbReference>
<dbReference type="AlphaFoldDB" id="A0A0D2J783"/>
<dbReference type="InterPro" id="IPR019734">
    <property type="entry name" value="TPR_rpt"/>
</dbReference>
<dbReference type="SMART" id="SM00448">
    <property type="entry name" value="REC"/>
    <property type="match status" value="1"/>
</dbReference>